<name>A0A074XYD4_AURSE</name>
<feature type="chain" id="PRO_5001702699" evidence="1">
    <location>
        <begin position="24"/>
        <end position="120"/>
    </location>
</feature>
<organism evidence="2 3">
    <name type="scientific">Aureobasidium subglaciale (strain EXF-2481)</name>
    <name type="common">Aureobasidium pullulans var. subglaciale</name>
    <dbReference type="NCBI Taxonomy" id="1043005"/>
    <lineage>
        <taxon>Eukaryota</taxon>
        <taxon>Fungi</taxon>
        <taxon>Dikarya</taxon>
        <taxon>Ascomycota</taxon>
        <taxon>Pezizomycotina</taxon>
        <taxon>Dothideomycetes</taxon>
        <taxon>Dothideomycetidae</taxon>
        <taxon>Dothideales</taxon>
        <taxon>Saccotheciaceae</taxon>
        <taxon>Aureobasidium</taxon>
    </lineage>
</organism>
<reference evidence="2 3" key="1">
    <citation type="journal article" date="2014" name="BMC Genomics">
        <title>Genome sequencing of four Aureobasidium pullulans varieties: biotechnological potential, stress tolerance, and description of new species.</title>
        <authorList>
            <person name="Gostin Ar C."/>
            <person name="Ohm R.A."/>
            <person name="Kogej T."/>
            <person name="Sonjak S."/>
            <person name="Turk M."/>
            <person name="Zajc J."/>
            <person name="Zalar P."/>
            <person name="Grube M."/>
            <person name="Sun H."/>
            <person name="Han J."/>
            <person name="Sharma A."/>
            <person name="Chiniquy J."/>
            <person name="Ngan C.Y."/>
            <person name="Lipzen A."/>
            <person name="Barry K."/>
            <person name="Grigoriev I.V."/>
            <person name="Gunde-Cimerman N."/>
        </authorList>
    </citation>
    <scope>NUCLEOTIDE SEQUENCE [LARGE SCALE GENOMIC DNA]</scope>
    <source>
        <strain evidence="2 3">EXF-2481</strain>
    </source>
</reference>
<evidence type="ECO:0000256" key="1">
    <source>
        <dbReference type="SAM" id="SignalP"/>
    </source>
</evidence>
<dbReference type="InParanoid" id="A0A074XYD4"/>
<keyword evidence="1" id="KW-0732">Signal</keyword>
<feature type="signal peptide" evidence="1">
    <location>
        <begin position="1"/>
        <end position="23"/>
    </location>
</feature>
<evidence type="ECO:0000313" key="2">
    <source>
        <dbReference type="EMBL" id="KEQ90490.1"/>
    </source>
</evidence>
<dbReference type="GO" id="GO:0006506">
    <property type="term" value="P:GPI anchor biosynthetic process"/>
    <property type="evidence" value="ECO:0007669"/>
    <property type="project" value="InterPro"/>
</dbReference>
<dbReference type="RefSeq" id="XP_013338999.1">
    <property type="nucleotide sequence ID" value="XM_013483545.1"/>
</dbReference>
<dbReference type="Proteomes" id="UP000030641">
    <property type="component" value="Unassembled WGS sequence"/>
</dbReference>
<evidence type="ECO:0000313" key="3">
    <source>
        <dbReference type="Proteomes" id="UP000030641"/>
    </source>
</evidence>
<dbReference type="InterPro" id="IPR029675">
    <property type="entry name" value="PGAP4"/>
</dbReference>
<protein>
    <submittedName>
        <fullName evidence="2">Uncharacterized protein</fullName>
    </submittedName>
</protein>
<dbReference type="GeneID" id="25369115"/>
<dbReference type="GO" id="GO:0000139">
    <property type="term" value="C:Golgi membrane"/>
    <property type="evidence" value="ECO:0007669"/>
    <property type="project" value="InterPro"/>
</dbReference>
<keyword evidence="3" id="KW-1185">Reference proteome</keyword>
<accession>A0A074XYD4</accession>
<dbReference type="PANTHER" id="PTHR31410:SF1">
    <property type="entry name" value="POST-GPI ATTACHMENT TO PROTEINS FACTOR 4"/>
    <property type="match status" value="1"/>
</dbReference>
<dbReference type="PANTHER" id="PTHR31410">
    <property type="entry name" value="TRANSMEMBRANE PROTEIN 246"/>
    <property type="match status" value="1"/>
</dbReference>
<proteinExistence type="predicted"/>
<sequence length="120" mass="13248">MIVCLIVVPAFFMLFFQAGKVSLLPPQPGIRQEAFGCCSQGLVFPRDMVPCVVESLRDRGSGQVDLILKDIAKDEGLALYAQYPVMIQYLGSNSVRGTKPYEARAIWSMAFATLSARELE</sequence>
<dbReference type="EMBL" id="KL584790">
    <property type="protein sequence ID" value="KEQ90490.1"/>
    <property type="molecule type" value="Genomic_DNA"/>
</dbReference>
<gene>
    <name evidence="2" type="ORF">AUEXF2481DRAFT_568352</name>
</gene>
<dbReference type="GO" id="GO:0016757">
    <property type="term" value="F:glycosyltransferase activity"/>
    <property type="evidence" value="ECO:0007669"/>
    <property type="project" value="InterPro"/>
</dbReference>
<dbReference type="OMA" id="KNDVDSC"/>
<dbReference type="OrthoDB" id="2016523at2759"/>
<dbReference type="AlphaFoldDB" id="A0A074XYD4"/>
<dbReference type="HOGENOM" id="CLU_2049243_0_0_1"/>